<dbReference type="SUPFAM" id="SSF109604">
    <property type="entry name" value="HD-domain/PDEase-like"/>
    <property type="match status" value="1"/>
</dbReference>
<dbReference type="PANTHER" id="PTHR11373">
    <property type="entry name" value="DEOXYNUCLEOSIDE TRIPHOSPHATE TRIPHOSPHOHYDROLASE"/>
    <property type="match status" value="1"/>
</dbReference>
<dbReference type="InterPro" id="IPR006674">
    <property type="entry name" value="HD_domain"/>
</dbReference>
<reference evidence="2 3" key="1">
    <citation type="submission" date="2014-06" db="EMBL/GenBank/DDBJ databases">
        <title>Draft genome sequence of Bacillus manliponensis JCM 15802 (MCCC 1A00708).</title>
        <authorList>
            <person name="Lai Q."/>
            <person name="Liu Y."/>
            <person name="Shao Z."/>
        </authorList>
    </citation>
    <scope>NUCLEOTIDE SEQUENCE [LARGE SCALE GENOMIC DNA]</scope>
    <source>
        <strain evidence="2 3">JCM 15802</strain>
    </source>
</reference>
<keyword evidence="2" id="KW-0378">Hydrolase</keyword>
<dbReference type="InterPro" id="IPR003607">
    <property type="entry name" value="HD/PDEase_dom"/>
</dbReference>
<organism evidence="2 3">
    <name type="scientific">Bacillus manliponensis</name>
    <dbReference type="NCBI Taxonomy" id="574376"/>
    <lineage>
        <taxon>Bacteria</taxon>
        <taxon>Bacillati</taxon>
        <taxon>Bacillota</taxon>
        <taxon>Bacilli</taxon>
        <taxon>Bacillales</taxon>
        <taxon>Bacillaceae</taxon>
        <taxon>Bacillus</taxon>
        <taxon>Bacillus cereus group</taxon>
    </lineage>
</organism>
<evidence type="ECO:0000313" key="2">
    <source>
        <dbReference type="EMBL" id="KEK19751.1"/>
    </source>
</evidence>
<sequence>MKITDAIYGTITIEDEEVKALIKTKAFQRLSLIKQQGHTYFLHPNAVHTRIEHSIGVYHLMDKVITHLMEKQDITISPYERKVAMIATILHDIGHGPFSHCFQKVCQQDHGDLTIRIIRENLEIRSILEKIPNLLEDVVNVLQGEGKFQLIEDIMFSSLGVDQLDFWNRDLHYSSLSLELVPIDKLISTIRYINKQLIIEETGIPFIEHLVHIKQHLYHEGFGHPFVIGKDLLFQEIFREARESDTAFVNPVLCNFFMEEDVNIQIEDFLQLHDEMIHDEIKQFASRNNGRLSYLAALYLQSEHSLKWGEGFKKIEGMHIVHKVTEKKNYSSYTGGIFIKKDTFIEDIKHLSVYIQNIVDIPAKEYICYLEENLIENK</sequence>
<evidence type="ECO:0000313" key="3">
    <source>
        <dbReference type="Proteomes" id="UP000027822"/>
    </source>
</evidence>
<dbReference type="OrthoDB" id="9803619at2"/>
<dbReference type="GO" id="GO:0006203">
    <property type="term" value="P:dGTP catabolic process"/>
    <property type="evidence" value="ECO:0007669"/>
    <property type="project" value="TreeGrafter"/>
</dbReference>
<proteinExistence type="predicted"/>
<dbReference type="Proteomes" id="UP000027822">
    <property type="component" value="Unassembled WGS sequence"/>
</dbReference>
<dbReference type="CDD" id="cd00077">
    <property type="entry name" value="HDc"/>
    <property type="match status" value="1"/>
</dbReference>
<comment type="caution">
    <text evidence="2">The sequence shown here is derived from an EMBL/GenBank/DDBJ whole genome shotgun (WGS) entry which is preliminary data.</text>
</comment>
<dbReference type="AlphaFoldDB" id="A0A073JZN9"/>
<evidence type="ECO:0000259" key="1">
    <source>
        <dbReference type="Pfam" id="PF01966"/>
    </source>
</evidence>
<dbReference type="Pfam" id="PF01966">
    <property type="entry name" value="HD"/>
    <property type="match status" value="1"/>
</dbReference>
<feature type="domain" description="HD" evidence="1">
    <location>
        <begin position="50"/>
        <end position="132"/>
    </location>
</feature>
<keyword evidence="3" id="KW-1185">Reference proteome</keyword>
<dbReference type="eggNOG" id="COG1078">
    <property type="taxonomic scope" value="Bacteria"/>
</dbReference>
<dbReference type="InterPro" id="IPR050135">
    <property type="entry name" value="dGTPase-like"/>
</dbReference>
<dbReference type="GO" id="GO:0008832">
    <property type="term" value="F:dGTPase activity"/>
    <property type="evidence" value="ECO:0007669"/>
    <property type="project" value="TreeGrafter"/>
</dbReference>
<accession>A0A073JZN9</accession>
<dbReference type="Gene3D" id="1.10.3210.10">
    <property type="entry name" value="Hypothetical protein af1432"/>
    <property type="match status" value="1"/>
</dbReference>
<dbReference type="RefSeq" id="WP_034638567.1">
    <property type="nucleotide sequence ID" value="NZ_CBCSJC010000031.1"/>
</dbReference>
<protein>
    <submittedName>
        <fullName evidence="2">Metal-dependent phosphohydrolase</fullName>
    </submittedName>
</protein>
<name>A0A073JZN9_9BACI</name>
<gene>
    <name evidence="2" type="ORF">BAMA_21150</name>
</gene>
<dbReference type="PANTHER" id="PTHR11373:SF4">
    <property type="entry name" value="DEOXYNUCLEOSIDE TRIPHOSPHATE TRIPHOSPHOHYDROLASE SAMHD1"/>
    <property type="match status" value="1"/>
</dbReference>
<dbReference type="EMBL" id="JOTN01000006">
    <property type="protein sequence ID" value="KEK19751.1"/>
    <property type="molecule type" value="Genomic_DNA"/>
</dbReference>
<dbReference type="STRING" id="574376.BAMA_21150"/>